<gene>
    <name evidence="2" type="ORF">DMAD_02797</name>
</gene>
<evidence type="ECO:0000256" key="1">
    <source>
        <dbReference type="SAM" id="SignalP"/>
    </source>
</evidence>
<evidence type="ECO:0000313" key="2">
    <source>
        <dbReference type="EMBL" id="BFG03570.1"/>
    </source>
</evidence>
<feature type="signal peptide" evidence="1">
    <location>
        <begin position="1"/>
        <end position="20"/>
    </location>
</feature>
<dbReference type="SUPFAM" id="SSF47565">
    <property type="entry name" value="Insect pheromone/odorant-binding proteins"/>
    <property type="match status" value="1"/>
</dbReference>
<dbReference type="InterPro" id="IPR006170">
    <property type="entry name" value="PBP/GOBP"/>
</dbReference>
<dbReference type="EMBL" id="AP029267">
    <property type="protein sequence ID" value="BFG03570.1"/>
    <property type="molecule type" value="Genomic_DNA"/>
</dbReference>
<sequence length="140" mass="15464">MRITLALALLLGSLTVPGNGSEEDLRQKKFKKDLQACMTANGVQNNDFLDLVPNKNLTIANVRKPVKCAAHCYYMASELGNSKGNIVDKAAMKGLHKNRSNKDELDTAVDKCAKDRNSDPCDNAYQFFDCILPHFRNSTG</sequence>
<name>A0AAU9G6L9_DROMD</name>
<reference evidence="2 3" key="1">
    <citation type="submission" date="2024-02" db="EMBL/GenBank/DDBJ databases">
        <title>A chromosome-level genome assembly of Drosophila madeirensis, a fruit fly species endemic to Madeira island.</title>
        <authorList>
            <person name="Tomihara K."/>
            <person name="Llopart A."/>
            <person name="Yamamoto D."/>
        </authorList>
    </citation>
    <scope>NUCLEOTIDE SEQUENCE [LARGE SCALE GENOMIC DNA]</scope>
    <source>
        <strain evidence="2 3">RF1</strain>
    </source>
</reference>
<keyword evidence="1" id="KW-0732">Signal</keyword>
<dbReference type="Gene3D" id="1.10.238.20">
    <property type="entry name" value="Pheromone/general odorant binding protein domain"/>
    <property type="match status" value="1"/>
</dbReference>
<dbReference type="InterPro" id="IPR036728">
    <property type="entry name" value="PBP_GOBP_sf"/>
</dbReference>
<organism evidence="2 3">
    <name type="scientific">Drosophila madeirensis</name>
    <name type="common">Fruit fly</name>
    <dbReference type="NCBI Taxonomy" id="30013"/>
    <lineage>
        <taxon>Eukaryota</taxon>
        <taxon>Metazoa</taxon>
        <taxon>Ecdysozoa</taxon>
        <taxon>Arthropoda</taxon>
        <taxon>Hexapoda</taxon>
        <taxon>Insecta</taxon>
        <taxon>Pterygota</taxon>
        <taxon>Neoptera</taxon>
        <taxon>Endopterygota</taxon>
        <taxon>Diptera</taxon>
        <taxon>Brachycera</taxon>
        <taxon>Muscomorpha</taxon>
        <taxon>Ephydroidea</taxon>
        <taxon>Drosophilidae</taxon>
        <taxon>Drosophila</taxon>
        <taxon>Sophophora</taxon>
    </lineage>
</organism>
<dbReference type="GO" id="GO:0005549">
    <property type="term" value="F:odorant binding"/>
    <property type="evidence" value="ECO:0007669"/>
    <property type="project" value="InterPro"/>
</dbReference>
<dbReference type="SMART" id="SM00708">
    <property type="entry name" value="PhBP"/>
    <property type="match status" value="1"/>
</dbReference>
<proteinExistence type="predicted"/>
<evidence type="ECO:0000313" key="3">
    <source>
        <dbReference type="Proteomes" id="UP001500889"/>
    </source>
</evidence>
<accession>A0AAU9G6L9</accession>
<feature type="chain" id="PRO_5043998153" evidence="1">
    <location>
        <begin position="21"/>
        <end position="140"/>
    </location>
</feature>
<protein>
    <submittedName>
        <fullName evidence="2">Uncharacterized protein</fullName>
    </submittedName>
</protein>
<keyword evidence="3" id="KW-1185">Reference proteome</keyword>
<dbReference type="AlphaFoldDB" id="A0AAU9G6L9"/>
<dbReference type="Proteomes" id="UP001500889">
    <property type="component" value="Chromosome E"/>
</dbReference>
<dbReference type="CDD" id="cd23992">
    <property type="entry name" value="PBP_GOBP"/>
    <property type="match status" value="1"/>
</dbReference>
<dbReference type="Pfam" id="PF01395">
    <property type="entry name" value="PBP_GOBP"/>
    <property type="match status" value="1"/>
</dbReference>